<keyword evidence="4" id="KW-1185">Reference proteome</keyword>
<evidence type="ECO:0000313" key="3">
    <source>
        <dbReference type="EMBL" id="BBY52043.1"/>
    </source>
</evidence>
<proteinExistence type="predicted"/>
<evidence type="ECO:0000313" key="4">
    <source>
        <dbReference type="Proteomes" id="UP000467428"/>
    </source>
</evidence>
<sequence length="190" mass="18679">MYAACSALAIPLTALITSPVAGAYGSCAEARAAGAAPLYAGQPGYSRKLDRDGDGVACESGGSGGAPVYAPAPFVPAAPSTSTTAAPVAPTPLAGAGSLVTVVDWTGADCIDITVPVDSDPTTTQVTNRCGGHAEFPQSAGDPTWWVGADPAIGAAATLSCEIQADVLVDSGVANDGQDVNCLVKAEQLS</sequence>
<dbReference type="SMART" id="SM00894">
    <property type="entry name" value="Excalibur"/>
    <property type="match status" value="1"/>
</dbReference>
<dbReference type="InterPro" id="IPR008613">
    <property type="entry name" value="Excalibur_Ca-bd_domain"/>
</dbReference>
<keyword evidence="1" id="KW-0732">Signal</keyword>
<feature type="domain" description="Excalibur calcium-binding" evidence="2">
    <location>
        <begin position="23"/>
        <end position="59"/>
    </location>
</feature>
<dbReference type="EMBL" id="AP022593">
    <property type="protein sequence ID" value="BBY52043.1"/>
    <property type="molecule type" value="Genomic_DNA"/>
</dbReference>
<dbReference type="AlphaFoldDB" id="A0A7I7S5R8"/>
<geneLocation type="plasmid" evidence="4">
    <name>pjcm18538 dna</name>
</geneLocation>
<gene>
    <name evidence="3" type="ORF">MARA_55110</name>
</gene>
<dbReference type="KEGG" id="marz:MARA_55110"/>
<accession>A0A7I7S5R8</accession>
<evidence type="ECO:0000256" key="1">
    <source>
        <dbReference type="SAM" id="SignalP"/>
    </source>
</evidence>
<dbReference type="Proteomes" id="UP000467428">
    <property type="component" value="Chromosome"/>
</dbReference>
<feature type="signal peptide" evidence="1">
    <location>
        <begin position="1"/>
        <end position="23"/>
    </location>
</feature>
<organism evidence="3 4">
    <name type="scientific">Mycolicibacterium arabiense</name>
    <dbReference type="NCBI Taxonomy" id="1286181"/>
    <lineage>
        <taxon>Bacteria</taxon>
        <taxon>Bacillati</taxon>
        <taxon>Actinomycetota</taxon>
        <taxon>Actinomycetes</taxon>
        <taxon>Mycobacteriales</taxon>
        <taxon>Mycobacteriaceae</taxon>
        <taxon>Mycolicibacterium</taxon>
    </lineage>
</organism>
<evidence type="ECO:0000259" key="2">
    <source>
        <dbReference type="SMART" id="SM00894"/>
    </source>
</evidence>
<dbReference type="Pfam" id="PF05901">
    <property type="entry name" value="Excalibur"/>
    <property type="match status" value="1"/>
</dbReference>
<protein>
    <recommendedName>
        <fullName evidence="2">Excalibur calcium-binding domain-containing protein</fullName>
    </recommendedName>
</protein>
<name>A0A7I7S5R8_9MYCO</name>
<reference evidence="3 4" key="1">
    <citation type="journal article" date="2019" name="Emerg. Microbes Infect.">
        <title>Comprehensive subspecies identification of 175 nontuberculous mycobacteria species based on 7547 genomic profiles.</title>
        <authorList>
            <person name="Matsumoto Y."/>
            <person name="Kinjo T."/>
            <person name="Motooka D."/>
            <person name="Nabeya D."/>
            <person name="Jung N."/>
            <person name="Uechi K."/>
            <person name="Horii T."/>
            <person name="Iida T."/>
            <person name="Fujita J."/>
            <person name="Nakamura S."/>
        </authorList>
    </citation>
    <scope>NUCLEOTIDE SEQUENCE [LARGE SCALE GENOMIC DNA]</scope>
    <source>
        <strain evidence="3 4">JCM 18538</strain>
    </source>
</reference>
<feature type="chain" id="PRO_5029888571" description="Excalibur calcium-binding domain-containing protein" evidence="1">
    <location>
        <begin position="24"/>
        <end position="190"/>
    </location>
</feature>